<proteinExistence type="predicted"/>
<name>A0A5P2DCJ4_STRVZ</name>
<evidence type="ECO:0000313" key="2">
    <source>
        <dbReference type="EMBL" id="QES50981.1"/>
    </source>
</evidence>
<keyword evidence="1" id="KW-1133">Transmembrane helix</keyword>
<organism evidence="2 3">
    <name type="scientific">Streptomyces venezuelae</name>
    <dbReference type="NCBI Taxonomy" id="54571"/>
    <lineage>
        <taxon>Bacteria</taxon>
        <taxon>Bacillati</taxon>
        <taxon>Actinomycetota</taxon>
        <taxon>Actinomycetes</taxon>
        <taxon>Kitasatosporales</taxon>
        <taxon>Streptomycetaceae</taxon>
        <taxon>Streptomyces</taxon>
    </lineage>
</organism>
<sequence>MAVTASVYGVVLVRWWRGRRDEHRRTDRARRSRPAWVPAAALALVLFWMFAFVSVLSSSPGSTAEWAAAAVTLLALGALLASRDVAEALHRRTAARGLYAGPDDRPGETA</sequence>
<dbReference type="AlphaFoldDB" id="A0A5P2DCJ4"/>
<keyword evidence="1" id="KW-0812">Transmembrane</keyword>
<evidence type="ECO:0000256" key="1">
    <source>
        <dbReference type="SAM" id="Phobius"/>
    </source>
</evidence>
<gene>
    <name evidence="2" type="ORF">DEJ50_27230</name>
</gene>
<accession>A0A5P2DCJ4</accession>
<keyword evidence="1" id="KW-0472">Membrane</keyword>
<feature type="transmembrane region" description="Helical" evidence="1">
    <location>
        <begin position="63"/>
        <end position="82"/>
    </location>
</feature>
<evidence type="ECO:0000313" key="3">
    <source>
        <dbReference type="Proteomes" id="UP000325211"/>
    </source>
</evidence>
<protein>
    <submittedName>
        <fullName evidence="2">Uncharacterized protein</fullName>
    </submittedName>
</protein>
<feature type="transmembrane region" description="Helical" evidence="1">
    <location>
        <begin position="35"/>
        <end position="57"/>
    </location>
</feature>
<dbReference type="Proteomes" id="UP000325211">
    <property type="component" value="Chromosome"/>
</dbReference>
<dbReference type="EMBL" id="CP029190">
    <property type="protein sequence ID" value="QES50981.1"/>
    <property type="molecule type" value="Genomic_DNA"/>
</dbReference>
<reference evidence="2 3" key="1">
    <citation type="submission" date="2018-05" db="EMBL/GenBank/DDBJ databases">
        <title>Streptomyces venezuelae.</title>
        <authorList>
            <person name="Kim W."/>
            <person name="Lee N."/>
            <person name="Cho B.-K."/>
        </authorList>
    </citation>
    <scope>NUCLEOTIDE SEQUENCE [LARGE SCALE GENOMIC DNA]</scope>
    <source>
        <strain evidence="2 3">ATCC 21782</strain>
    </source>
</reference>